<evidence type="ECO:0000313" key="4">
    <source>
        <dbReference type="Proteomes" id="UP000274822"/>
    </source>
</evidence>
<name>A0A433QK38_9FUNG</name>
<feature type="compositionally biased region" description="Polar residues" evidence="1">
    <location>
        <begin position="135"/>
        <end position="149"/>
    </location>
</feature>
<reference evidence="3 4" key="1">
    <citation type="journal article" date="2018" name="New Phytol.">
        <title>Phylogenomics of Endogonaceae and evolution of mycorrhizas within Mucoromycota.</title>
        <authorList>
            <person name="Chang Y."/>
            <person name="Desiro A."/>
            <person name="Na H."/>
            <person name="Sandor L."/>
            <person name="Lipzen A."/>
            <person name="Clum A."/>
            <person name="Barry K."/>
            <person name="Grigoriev I.V."/>
            <person name="Martin F.M."/>
            <person name="Stajich J.E."/>
            <person name="Smith M.E."/>
            <person name="Bonito G."/>
            <person name="Spatafora J.W."/>
        </authorList>
    </citation>
    <scope>NUCLEOTIDE SEQUENCE [LARGE SCALE GENOMIC DNA]</scope>
    <source>
        <strain evidence="3 4">AD002</strain>
    </source>
</reference>
<accession>A0A433QK38</accession>
<organism evidence="3 4">
    <name type="scientific">Jimgerdemannia flammicorona</name>
    <dbReference type="NCBI Taxonomy" id="994334"/>
    <lineage>
        <taxon>Eukaryota</taxon>
        <taxon>Fungi</taxon>
        <taxon>Fungi incertae sedis</taxon>
        <taxon>Mucoromycota</taxon>
        <taxon>Mucoromycotina</taxon>
        <taxon>Endogonomycetes</taxon>
        <taxon>Endogonales</taxon>
        <taxon>Endogonaceae</taxon>
        <taxon>Jimgerdemannia</taxon>
    </lineage>
</organism>
<evidence type="ECO:0000313" key="3">
    <source>
        <dbReference type="EMBL" id="RUS30150.1"/>
    </source>
</evidence>
<keyword evidence="2" id="KW-0472">Membrane</keyword>
<dbReference type="Proteomes" id="UP000274822">
    <property type="component" value="Unassembled WGS sequence"/>
</dbReference>
<feature type="region of interest" description="Disordered" evidence="1">
    <location>
        <begin position="102"/>
        <end position="121"/>
    </location>
</feature>
<feature type="non-terminal residue" evidence="3">
    <location>
        <position position="1"/>
    </location>
</feature>
<gene>
    <name evidence="3" type="ORF">BC938DRAFT_479794</name>
</gene>
<dbReference type="EMBL" id="RBNJ01004227">
    <property type="protein sequence ID" value="RUS30150.1"/>
    <property type="molecule type" value="Genomic_DNA"/>
</dbReference>
<sequence>TITELWTNRTAVGDIPLPPAVLAPDGVSIIIFGGSGPTTTDPLVYTTPTVEEMSATPSTSGLGAGPITGIVIGVLVLVAMAASCCVEKRQYDRQAGLPGVLAMPDERRPRNSDVAGPPPPYLFEVDATRRAFNDGPQTQTVNQKPSQMVSKPHLVDEPERLKPDDADADGDSRRTSLSLGEGRTDRRNSFTVVAL</sequence>
<keyword evidence="4" id="KW-1185">Reference proteome</keyword>
<keyword evidence="2" id="KW-0812">Transmembrane</keyword>
<evidence type="ECO:0000256" key="1">
    <source>
        <dbReference type="SAM" id="MobiDB-lite"/>
    </source>
</evidence>
<feature type="region of interest" description="Disordered" evidence="1">
    <location>
        <begin position="134"/>
        <end position="195"/>
    </location>
</feature>
<feature type="transmembrane region" description="Helical" evidence="2">
    <location>
        <begin position="67"/>
        <end position="86"/>
    </location>
</feature>
<evidence type="ECO:0000256" key="2">
    <source>
        <dbReference type="SAM" id="Phobius"/>
    </source>
</evidence>
<dbReference type="AlphaFoldDB" id="A0A433QK38"/>
<evidence type="ECO:0008006" key="5">
    <source>
        <dbReference type="Google" id="ProtNLM"/>
    </source>
</evidence>
<protein>
    <recommendedName>
        <fullName evidence="5">Transmembrane protein</fullName>
    </recommendedName>
</protein>
<proteinExistence type="predicted"/>
<feature type="compositionally biased region" description="Basic and acidic residues" evidence="1">
    <location>
        <begin position="153"/>
        <end position="174"/>
    </location>
</feature>
<keyword evidence="2" id="KW-1133">Transmembrane helix</keyword>
<comment type="caution">
    <text evidence="3">The sequence shown here is derived from an EMBL/GenBank/DDBJ whole genome shotgun (WGS) entry which is preliminary data.</text>
</comment>